<feature type="transmembrane region" description="Helical" evidence="1">
    <location>
        <begin position="65"/>
        <end position="88"/>
    </location>
</feature>
<keyword evidence="1" id="KW-1133">Transmembrane helix</keyword>
<keyword evidence="1" id="KW-0812">Transmembrane</keyword>
<organism evidence="2 3">
    <name type="scientific">Corynebacterium phage BFK20</name>
    <dbReference type="NCBI Taxonomy" id="28358"/>
    <lineage>
        <taxon>Viruses</taxon>
        <taxon>Duplodnaviria</taxon>
        <taxon>Heunggongvirae</taxon>
        <taxon>Uroviricota</taxon>
        <taxon>Caudoviricetes</taxon>
        <taxon>Sasvirus</taxon>
        <taxon>Sasvirus BFK20</taxon>
    </lineage>
</organism>
<evidence type="ECO:0000313" key="2">
    <source>
        <dbReference type="EMBL" id="CAB93933.2"/>
    </source>
</evidence>
<dbReference type="RefSeq" id="YP_001456757.1">
    <property type="nucleotide sequence ID" value="NC_009799.3"/>
</dbReference>
<dbReference type="KEGG" id="vg:5580347"/>
<feature type="transmembrane region" description="Helical" evidence="1">
    <location>
        <begin position="31"/>
        <end position="53"/>
    </location>
</feature>
<reference evidence="2 3" key="3">
    <citation type="journal article" date="2006" name="Virology">
        <title>Complete nucleotide sequence and genome analysis of bacteriophage BFK20--a lytic phage of the industrial producer Brevibacterium flavum.</title>
        <authorList>
            <person name="Bukovska G."/>
            <person name="Klucar L."/>
            <person name="Vlcek C."/>
            <person name="Adamovic J."/>
            <person name="Turna J."/>
            <person name="Timko J."/>
        </authorList>
    </citation>
    <scope>NUCLEOTIDE SEQUENCE [LARGE SCALE GENOMIC DNA]</scope>
</reference>
<reference evidence="2 3" key="1">
    <citation type="journal article" date="1992" name="J. Gen. Microbiol.">
        <title>Characterization of bacteriophage BFK20 from Brevibacterium flavum.</title>
        <authorList>
            <person name="Koptides M."/>
            <person name="Barak I."/>
            <person name="Sisova M."/>
            <person name="Baloghova E."/>
            <person name="Ugorcakova J."/>
        </authorList>
    </citation>
    <scope>NUCLEOTIDE SEQUENCE [LARGE SCALE GENOMIC DNA]</scope>
</reference>
<name>Q9MBH7_9CAUD</name>
<keyword evidence="3" id="KW-1185">Reference proteome</keyword>
<sequence>MCLVWAIWSSATAYAYRWTTPDTLNSVEDILHFPIWIAWAVVSGVLVVGALIPPRVPRPVLYAGSTLRLVGMSLVGGLVTAWAFEFILDDGARGWVSGKNYLLLAFCAVITAGTVAQNRLEMILPTALPEHIEPGVTHE</sequence>
<evidence type="ECO:0000256" key="1">
    <source>
        <dbReference type="SAM" id="Phobius"/>
    </source>
</evidence>
<keyword evidence="1" id="KW-0472">Membrane</keyword>
<dbReference type="Proteomes" id="UP000001531">
    <property type="component" value="Segment"/>
</dbReference>
<gene>
    <name evidence="2" type="primary">ORF27</name>
</gene>
<evidence type="ECO:0000313" key="3">
    <source>
        <dbReference type="Proteomes" id="UP000001531"/>
    </source>
</evidence>
<reference evidence="2 3" key="2">
    <citation type="journal article" date="1994" name="Acta Virol.">
        <title>Characterization and sequence analysis of the F2 promoter from corynephage BFK20.</title>
        <authorList>
            <person name="Koptides M."/>
            <person name="Ugorcakova J."/>
            <person name="Baloghova E."/>
            <person name="Bukovska G."/>
            <person name="Timko J."/>
        </authorList>
    </citation>
    <scope>NUCLEOTIDE SEQUENCE [LARGE SCALE GENOMIC DNA]</scope>
</reference>
<reference evidence="2 3" key="4">
    <citation type="journal article" date="2007" name="Virology">
        <title>Transcriptional profiling of bacteriophage BFK20: coexpression interrogated by "guilt-by-association" algorithm.</title>
        <authorList>
            <person name="Majtan T."/>
            <person name="Halgasova N."/>
            <person name="Bukovska G."/>
            <person name="Timko J."/>
        </authorList>
    </citation>
    <scope>NUCLEOTIDE SEQUENCE [LARGE SCALE GENOMIC DNA]</scope>
</reference>
<feature type="transmembrane region" description="Helical" evidence="1">
    <location>
        <begin position="100"/>
        <end position="116"/>
    </location>
</feature>
<protein>
    <submittedName>
        <fullName evidence="2">Gp27</fullName>
    </submittedName>
</protein>
<accession>Q9MBH7</accession>
<proteinExistence type="predicted"/>
<dbReference type="OrthoDB" id="24946at10239"/>
<dbReference type="EMBL" id="AJ278322">
    <property type="protein sequence ID" value="CAB93933.2"/>
    <property type="molecule type" value="Genomic_DNA"/>
</dbReference>
<dbReference type="GeneID" id="5580347"/>